<dbReference type="RefSeq" id="WP_165483463.1">
    <property type="nucleotide sequence ID" value="NZ_CAACYH010000002.1"/>
</dbReference>
<protein>
    <submittedName>
        <fullName evidence="1">Putative dehydrogenase/oxidoreductase</fullName>
    </submittedName>
</protein>
<sequence length="52" mass="6245">MADNYLEKQMEQYQARKSAWEKERKYGKKKARILSALKPQLQEISSTKKKQE</sequence>
<organism evidence="1 2">
    <name type="scientific">Prevotella heparinolytica</name>
    <dbReference type="NCBI Taxonomy" id="28113"/>
    <lineage>
        <taxon>Bacteria</taxon>
        <taxon>Pseudomonadati</taxon>
        <taxon>Bacteroidota</taxon>
        <taxon>Bacteroidia</taxon>
        <taxon>Bacteroidales</taxon>
        <taxon>Bacteroidaceae</taxon>
        <taxon>Bacteroides</taxon>
    </lineage>
</organism>
<accession>A0A449HZG4</accession>
<name>A0A449HZG4_9BACE</name>
<dbReference type="Proteomes" id="UP000396835">
    <property type="component" value="Unassembled WGS sequence"/>
</dbReference>
<evidence type="ECO:0000313" key="1">
    <source>
        <dbReference type="EMBL" id="VFB12579.1"/>
    </source>
</evidence>
<dbReference type="EMBL" id="CAACYH010000002">
    <property type="protein sequence ID" value="VFB12579.1"/>
    <property type="molecule type" value="Genomic_DNA"/>
</dbReference>
<proteinExistence type="predicted"/>
<evidence type="ECO:0000313" key="2">
    <source>
        <dbReference type="Proteomes" id="UP000396835"/>
    </source>
</evidence>
<gene>
    <name evidence="1" type="ORF">NCTC7812_00063</name>
</gene>
<reference evidence="1 2" key="1">
    <citation type="submission" date="2019-02" db="EMBL/GenBank/DDBJ databases">
        <authorList>
            <consortium name="Pathogen Informatics"/>
        </authorList>
    </citation>
    <scope>NUCLEOTIDE SEQUENCE [LARGE SCALE GENOMIC DNA]</scope>
    <source>
        <strain evidence="1 2">3012STDY7078512</strain>
    </source>
</reference>
<dbReference type="AlphaFoldDB" id="A0A449HZG4"/>